<keyword evidence="2" id="KW-1133">Transmembrane helix</keyword>
<feature type="compositionally biased region" description="Basic residues" evidence="1">
    <location>
        <begin position="920"/>
        <end position="931"/>
    </location>
</feature>
<feature type="transmembrane region" description="Helical" evidence="2">
    <location>
        <begin position="711"/>
        <end position="732"/>
    </location>
</feature>
<evidence type="ECO:0000313" key="4">
    <source>
        <dbReference type="Proteomes" id="UP001646141"/>
    </source>
</evidence>
<evidence type="ECO:0000256" key="1">
    <source>
        <dbReference type="SAM" id="MobiDB-lite"/>
    </source>
</evidence>
<feature type="transmembrane region" description="Helical" evidence="2">
    <location>
        <begin position="260"/>
        <end position="281"/>
    </location>
</feature>
<reference evidence="3 4" key="1">
    <citation type="submission" date="2018-09" db="EMBL/GenBank/DDBJ databases">
        <title>Comparative genomics of Leucobacter spp.</title>
        <authorList>
            <person name="Reis A.C."/>
            <person name="Kolvenbach B.A."/>
            <person name="Corvini P.F.X."/>
            <person name="Nunes O.C."/>
        </authorList>
    </citation>
    <scope>NUCLEOTIDE SEQUENCE [LARGE SCALE GENOMIC DNA]</scope>
    <source>
        <strain evidence="3 4">L-1</strain>
    </source>
</reference>
<protein>
    <submittedName>
        <fullName evidence="3">Glycosyl transferase</fullName>
    </submittedName>
</protein>
<feature type="transmembrane region" description="Helical" evidence="2">
    <location>
        <begin position="287"/>
        <end position="306"/>
    </location>
</feature>
<feature type="transmembrane region" description="Helical" evidence="2">
    <location>
        <begin position="357"/>
        <end position="381"/>
    </location>
</feature>
<sequence length="1051" mass="110811">MRTRVTAILVAQQGGEWLDQTIAGIAAQSVAPAAIIAVNNGGSDGVGSQLMASGAERVIGIGNRVSFGQAVAHGAQAVESVDDPEVSEWLWLLSEDSCPEPEALALILRAVQRAPSVAVAGPKLVDWDRPERIIELGQSLTRYGSRWTLRRQELDQQQYDHLQDVLGVGPVGMLVRRDVWEQLGGFDPALPVYDDGLDFCVRARLAGHRVEVAPESRVRFAQSGVAGPRIDRKRSVLRQAHRQARTAHLHRRIAYARAPLAFLAWLGLPVLAVLRVVWSLIREQPGNMLGEFVAAFSVFFRPHAIIASRRRIKRNNTAGWAAIRPLRIDPKSVRTARMIDREAILASTGMQRRELHFISSGGLAVLVAALVATAALAWWAFPQTSLAGGGLAPLSSLDQLWWNTRSLDGVPADPFTWVLALLGTLTFWNPSHAIVLLVIAAVPLTALGAWIWAAQLTESKAGRALTALGFALSPVLLGSLDSGRLPTLVLTITLPWLLLAATRCRESWSWAGTASLLAGVALAAAPVLIPAAVLLLIIGLFTTLRGAARVLTTALVPLVLFAPKIVVGITSGRPLDILLDPGIVLPFEPGTPWHMLLGFPEFGLAGWAGILDAIGLGGPPATLLVGVLMLPIALLAVLGLFTGRVAVTLFSSLLGGLGMLTAIGAAQLQLTVVGDTSVALWTGSGLAVYWLAVLSLASVGASTLRKGAAPVVAVALVTAILAVVPVSAQLFLGRVPFGPATTQMPALVQAAGETQPGVRTLVITAEASHAVRAQVVTGAGERLDRVRSVERIPEVNNTDRQIAELVGGLASVGGPDLTGSLRDAGVGFVLLPSSGSDVERAELQRLFDQHPALVNAGQTEQGLLWRVAEPETEDADPGDAAKRVDGTTLTGSTIWVVQLVVLLGVLLLALPTGEVTYRPERRKRPKRRKRGSQVTVTPVVPAEPVAESAEPVAEPEASAESESEVEPVAESSAAAPEEPEAAPEAPEEPEEPETAQEAPEAEDVENVEIVDTDVDTSSDAGAVSGTDTDAATPSEAATDTDTDTATNGDAR</sequence>
<dbReference type="RefSeq" id="WP_202380835.1">
    <property type="nucleotide sequence ID" value="NZ_BAAAMA010000003.1"/>
</dbReference>
<feature type="compositionally biased region" description="Acidic residues" evidence="1">
    <location>
        <begin position="977"/>
        <end position="1016"/>
    </location>
</feature>
<evidence type="ECO:0000313" key="3">
    <source>
        <dbReference type="EMBL" id="MBL3688830.1"/>
    </source>
</evidence>
<dbReference type="EMBL" id="QYAD01000001">
    <property type="protein sequence ID" value="MBL3688830.1"/>
    <property type="molecule type" value="Genomic_DNA"/>
</dbReference>
<feature type="transmembrane region" description="Helical" evidence="2">
    <location>
        <begin position="678"/>
        <end position="699"/>
    </location>
</feature>
<feature type="compositionally biased region" description="Low complexity" evidence="1">
    <location>
        <begin position="1026"/>
        <end position="1051"/>
    </location>
</feature>
<keyword evidence="3" id="KW-0808">Transferase</keyword>
<dbReference type="Gene3D" id="3.90.550.10">
    <property type="entry name" value="Spore Coat Polysaccharide Biosynthesis Protein SpsA, Chain A"/>
    <property type="match status" value="1"/>
</dbReference>
<accession>A0ABS1SKZ6</accession>
<dbReference type="InterPro" id="IPR050834">
    <property type="entry name" value="Glycosyltransf_2"/>
</dbReference>
<dbReference type="PANTHER" id="PTHR43685">
    <property type="entry name" value="GLYCOSYLTRANSFERASE"/>
    <property type="match status" value="1"/>
</dbReference>
<dbReference type="InterPro" id="IPR029044">
    <property type="entry name" value="Nucleotide-diphossugar_trans"/>
</dbReference>
<proteinExistence type="predicted"/>
<feature type="compositionally biased region" description="Acidic residues" evidence="1">
    <location>
        <begin position="957"/>
        <end position="967"/>
    </location>
</feature>
<keyword evidence="2" id="KW-0812">Transmembrane</keyword>
<keyword evidence="4" id="KW-1185">Reference proteome</keyword>
<dbReference type="GO" id="GO:0016740">
    <property type="term" value="F:transferase activity"/>
    <property type="evidence" value="ECO:0007669"/>
    <property type="project" value="UniProtKB-KW"/>
</dbReference>
<feature type="transmembrane region" description="Helical" evidence="2">
    <location>
        <begin position="621"/>
        <end position="641"/>
    </location>
</feature>
<comment type="caution">
    <text evidence="3">The sequence shown here is derived from an EMBL/GenBank/DDBJ whole genome shotgun (WGS) entry which is preliminary data.</text>
</comment>
<feature type="region of interest" description="Disordered" evidence="1">
    <location>
        <begin position="918"/>
        <end position="1051"/>
    </location>
</feature>
<name>A0ABS1SKZ6_9MICO</name>
<feature type="transmembrane region" description="Helical" evidence="2">
    <location>
        <begin position="894"/>
        <end position="917"/>
    </location>
</feature>
<gene>
    <name evidence="3" type="ORF">D3226_02495</name>
</gene>
<organism evidence="3 4">
    <name type="scientific">Leucobacter chromiireducens subsp. chromiireducens</name>
    <dbReference type="NCBI Taxonomy" id="660067"/>
    <lineage>
        <taxon>Bacteria</taxon>
        <taxon>Bacillati</taxon>
        <taxon>Actinomycetota</taxon>
        <taxon>Actinomycetes</taxon>
        <taxon>Micrococcales</taxon>
        <taxon>Microbacteriaceae</taxon>
        <taxon>Leucobacter</taxon>
    </lineage>
</organism>
<dbReference type="SUPFAM" id="SSF53448">
    <property type="entry name" value="Nucleotide-diphospho-sugar transferases"/>
    <property type="match status" value="1"/>
</dbReference>
<dbReference type="Proteomes" id="UP001646141">
    <property type="component" value="Unassembled WGS sequence"/>
</dbReference>
<keyword evidence="2" id="KW-0472">Membrane</keyword>
<feature type="transmembrane region" description="Helical" evidence="2">
    <location>
        <begin position="433"/>
        <end position="454"/>
    </location>
</feature>
<dbReference type="PANTHER" id="PTHR43685:SF3">
    <property type="entry name" value="SLR2126 PROTEIN"/>
    <property type="match status" value="1"/>
</dbReference>
<feature type="transmembrane region" description="Helical" evidence="2">
    <location>
        <begin position="653"/>
        <end position="672"/>
    </location>
</feature>
<dbReference type="Pfam" id="PF13641">
    <property type="entry name" value="Glyco_tranf_2_3"/>
    <property type="match status" value="1"/>
</dbReference>
<feature type="transmembrane region" description="Helical" evidence="2">
    <location>
        <begin position="516"/>
        <end position="541"/>
    </location>
</feature>
<feature type="compositionally biased region" description="Low complexity" evidence="1">
    <location>
        <begin position="938"/>
        <end position="956"/>
    </location>
</feature>
<feature type="transmembrane region" description="Helical" evidence="2">
    <location>
        <begin position="547"/>
        <end position="572"/>
    </location>
</feature>
<feature type="transmembrane region" description="Helical" evidence="2">
    <location>
        <begin position="461"/>
        <end position="479"/>
    </location>
</feature>
<evidence type="ECO:0000256" key="2">
    <source>
        <dbReference type="SAM" id="Phobius"/>
    </source>
</evidence>